<dbReference type="RefSeq" id="WP_008487389.1">
    <property type="nucleotide sequence ID" value="NZ_AMRG01000002.1"/>
</dbReference>
<reference evidence="2 3" key="1">
    <citation type="journal article" date="2012" name="J. Bacteriol.">
        <title>Genome Sequence of Idiomarina xiamenensis Type Strain 10-D-4.</title>
        <authorList>
            <person name="Lai Q."/>
            <person name="Wang L."/>
            <person name="Wang W."/>
            <person name="Shao Z."/>
        </authorList>
    </citation>
    <scope>NUCLEOTIDE SEQUENCE [LARGE SCALE GENOMIC DNA]</scope>
    <source>
        <strain evidence="2 3">10-D-4</strain>
    </source>
</reference>
<dbReference type="eggNOG" id="ENOG50308RY">
    <property type="taxonomic scope" value="Bacteria"/>
</dbReference>
<name>K2KG29_9GAMM</name>
<gene>
    <name evidence="2" type="ORF">A10D4_01962</name>
</gene>
<keyword evidence="3" id="KW-1185">Reference proteome</keyword>
<organism evidence="2 3">
    <name type="scientific">Idiomarina xiamenensis 10-D-4</name>
    <dbReference type="NCBI Taxonomy" id="740709"/>
    <lineage>
        <taxon>Bacteria</taxon>
        <taxon>Pseudomonadati</taxon>
        <taxon>Pseudomonadota</taxon>
        <taxon>Gammaproteobacteria</taxon>
        <taxon>Alteromonadales</taxon>
        <taxon>Idiomarinaceae</taxon>
        <taxon>Idiomarina</taxon>
    </lineage>
</organism>
<proteinExistence type="predicted"/>
<dbReference type="AlphaFoldDB" id="K2KG29"/>
<keyword evidence="1" id="KW-0812">Transmembrane</keyword>
<evidence type="ECO:0000256" key="1">
    <source>
        <dbReference type="SAM" id="Phobius"/>
    </source>
</evidence>
<comment type="caution">
    <text evidence="2">The sequence shown here is derived from an EMBL/GenBank/DDBJ whole genome shotgun (WGS) entry which is preliminary data.</text>
</comment>
<dbReference type="OrthoDB" id="6240672at2"/>
<feature type="transmembrane region" description="Helical" evidence="1">
    <location>
        <begin position="70"/>
        <end position="96"/>
    </location>
</feature>
<keyword evidence="1" id="KW-1133">Transmembrane helix</keyword>
<accession>K2KG29</accession>
<dbReference type="EMBL" id="AMRG01000002">
    <property type="protein sequence ID" value="EKE86968.1"/>
    <property type="molecule type" value="Genomic_DNA"/>
</dbReference>
<dbReference type="PATRIC" id="fig|740709.3.peg.395"/>
<evidence type="ECO:0000313" key="3">
    <source>
        <dbReference type="Proteomes" id="UP000014115"/>
    </source>
</evidence>
<feature type="transmembrane region" description="Helical" evidence="1">
    <location>
        <begin position="108"/>
        <end position="128"/>
    </location>
</feature>
<feature type="transmembrane region" description="Helical" evidence="1">
    <location>
        <begin position="29"/>
        <end position="50"/>
    </location>
</feature>
<dbReference type="Proteomes" id="UP000014115">
    <property type="component" value="Unassembled WGS sequence"/>
</dbReference>
<sequence length="130" mass="15037">MQENAEKLQKQPPQSALAYLCSMACWSRVVGWLNILGWLSFVIALITFHYARPEPNTILTHFFGIPVRDYWLITLSDLYLIALSFGLCLSCLSLALNIVMYRSSREHYWFNLVILIFMCVAGFVYYLVSI</sequence>
<protein>
    <submittedName>
        <fullName evidence="2">Uncharacterized protein</fullName>
    </submittedName>
</protein>
<evidence type="ECO:0000313" key="2">
    <source>
        <dbReference type="EMBL" id="EKE86968.1"/>
    </source>
</evidence>
<keyword evidence="1" id="KW-0472">Membrane</keyword>